<evidence type="ECO:0000313" key="1">
    <source>
        <dbReference type="EMBL" id="HER43206.1"/>
    </source>
</evidence>
<organism evidence="1">
    <name type="scientific">Eiseniibacteriota bacterium</name>
    <dbReference type="NCBI Taxonomy" id="2212470"/>
    <lineage>
        <taxon>Bacteria</taxon>
        <taxon>Candidatus Eiseniibacteriota</taxon>
    </lineage>
</organism>
<sequence length="64" mass="6434">MSVTVTRTAAVIALAVFALAACSVRLDMSGVEKSRRRVKKGALGGGDGEIILESASGEVTVGGL</sequence>
<proteinExistence type="predicted"/>
<reference evidence="1" key="1">
    <citation type="journal article" date="2020" name="mSystems">
        <title>Genome- and Community-Level Interaction Insights into Carbon Utilization and Element Cycling Functions of Hydrothermarchaeota in Hydrothermal Sediment.</title>
        <authorList>
            <person name="Zhou Z."/>
            <person name="Liu Y."/>
            <person name="Xu W."/>
            <person name="Pan J."/>
            <person name="Luo Z.H."/>
            <person name="Li M."/>
        </authorList>
    </citation>
    <scope>NUCLEOTIDE SEQUENCE [LARGE SCALE GENOMIC DNA]</scope>
    <source>
        <strain evidence="1">SpSt-1233</strain>
    </source>
</reference>
<dbReference type="EMBL" id="DSEC01000138">
    <property type="protein sequence ID" value="HER43206.1"/>
    <property type="molecule type" value="Genomic_DNA"/>
</dbReference>
<gene>
    <name evidence="1" type="ORF">ENO08_01955</name>
</gene>
<dbReference type="Proteomes" id="UP000886069">
    <property type="component" value="Unassembled WGS sequence"/>
</dbReference>
<dbReference type="PROSITE" id="PS51257">
    <property type="entry name" value="PROKAR_LIPOPROTEIN"/>
    <property type="match status" value="1"/>
</dbReference>
<protein>
    <submittedName>
        <fullName evidence="1">Uncharacterized protein</fullName>
    </submittedName>
</protein>
<comment type="caution">
    <text evidence="1">The sequence shown here is derived from an EMBL/GenBank/DDBJ whole genome shotgun (WGS) entry which is preliminary data.</text>
</comment>
<accession>A0A7V2ATZ8</accession>
<dbReference type="AlphaFoldDB" id="A0A7V2ATZ8"/>
<name>A0A7V2ATZ8_UNCEI</name>